<keyword evidence="1" id="KW-0732">Signal</keyword>
<evidence type="ECO:0000313" key="3">
    <source>
        <dbReference type="Proteomes" id="UP000095282"/>
    </source>
</evidence>
<dbReference type="Pfam" id="PF07735">
    <property type="entry name" value="FBA_2"/>
    <property type="match status" value="1"/>
</dbReference>
<dbReference type="InterPro" id="IPR012885">
    <property type="entry name" value="F-box_Sdz-33"/>
</dbReference>
<feature type="domain" description="F-box" evidence="2">
    <location>
        <begin position="3"/>
        <end position="50"/>
    </location>
</feature>
<organism evidence="3 4">
    <name type="scientific">Caenorhabditis tropicalis</name>
    <dbReference type="NCBI Taxonomy" id="1561998"/>
    <lineage>
        <taxon>Eukaryota</taxon>
        <taxon>Metazoa</taxon>
        <taxon>Ecdysozoa</taxon>
        <taxon>Nematoda</taxon>
        <taxon>Chromadorea</taxon>
        <taxon>Rhabditida</taxon>
        <taxon>Rhabditina</taxon>
        <taxon>Rhabditomorpha</taxon>
        <taxon>Rhabditoidea</taxon>
        <taxon>Rhabditidae</taxon>
        <taxon>Peloderinae</taxon>
        <taxon>Caenorhabditis</taxon>
    </lineage>
</organism>
<dbReference type="Pfam" id="PF00646">
    <property type="entry name" value="F-box"/>
    <property type="match status" value="1"/>
</dbReference>
<dbReference type="PANTHER" id="PTHR21503">
    <property type="entry name" value="F-BOX-CONTAINING HYPOTHETICAL PROTEIN C.ELEGANS"/>
    <property type="match status" value="1"/>
</dbReference>
<keyword evidence="3" id="KW-1185">Reference proteome</keyword>
<evidence type="ECO:0000259" key="2">
    <source>
        <dbReference type="PROSITE" id="PS50181"/>
    </source>
</evidence>
<dbReference type="PROSITE" id="PS50181">
    <property type="entry name" value="FBOX"/>
    <property type="match status" value="1"/>
</dbReference>
<dbReference type="WBParaSite" id="Csp11.Scaffold630.g19335.t1">
    <property type="protein sequence ID" value="Csp11.Scaffold630.g19335.t1"/>
    <property type="gene ID" value="Csp11.Scaffold630.g19335"/>
</dbReference>
<protein>
    <submittedName>
        <fullName evidence="4">F-box domain-containing protein</fullName>
    </submittedName>
</protein>
<feature type="signal peptide" evidence="1">
    <location>
        <begin position="1"/>
        <end position="19"/>
    </location>
</feature>
<dbReference type="PANTHER" id="PTHR21503:SF8">
    <property type="entry name" value="F-BOX ASSOCIATED DOMAIN-CONTAINING PROTEIN-RELATED"/>
    <property type="match status" value="1"/>
</dbReference>
<evidence type="ECO:0000313" key="4">
    <source>
        <dbReference type="WBParaSite" id="Csp11.Scaffold630.g19335.t1"/>
    </source>
</evidence>
<feature type="chain" id="PRO_5009309337" evidence="1">
    <location>
        <begin position="20"/>
        <end position="313"/>
    </location>
</feature>
<name>A0A1I7UU01_9PELO</name>
<dbReference type="Proteomes" id="UP000095282">
    <property type="component" value="Unplaced"/>
</dbReference>
<sequence>MTTFSLLRLPLLAIEHVLSMMDPFELIDLSFTSSRAKSIVTYVGPRFEGFLYPGESLSIRVIDVGRWTHTMTYNESEDDDLPFRGFNETLIFKYAQDPTDDLKKWYKYLKEVFRCRFYMVTFDLNNREPDLRDLVDWFKCQQNSFDDVTIKSKEECDDDLKYVMETFRNVSELNISVSHYKEDFKMEIPENLNFLKIRNANFIDIEQFLKLNAQIIVFEKHCLTNEDIHRFVRGWMSMETHAGLRALSLRMENQERLKGMLMGIPFEQITDVKILKSYENRLLGDDMFRIRRCDGRRCFVYIFAGSSLCMEVC</sequence>
<accession>A0A1I7UU01</accession>
<evidence type="ECO:0000256" key="1">
    <source>
        <dbReference type="SAM" id="SignalP"/>
    </source>
</evidence>
<dbReference type="AlphaFoldDB" id="A0A1I7UU01"/>
<dbReference type="InterPro" id="IPR001810">
    <property type="entry name" value="F-box_dom"/>
</dbReference>
<reference evidence="4" key="1">
    <citation type="submission" date="2016-11" db="UniProtKB">
        <authorList>
            <consortium name="WormBaseParasite"/>
        </authorList>
    </citation>
    <scope>IDENTIFICATION</scope>
</reference>
<proteinExistence type="predicted"/>